<dbReference type="Gramene" id="PSS20790">
    <property type="protein sequence ID" value="PSS20790"/>
    <property type="gene ID" value="CEY00_Acc09830"/>
</dbReference>
<reference evidence="7 8" key="1">
    <citation type="submission" date="2017-07" db="EMBL/GenBank/DDBJ databases">
        <title>An improved, manually edited Actinidia chinensis var. chinensis (kiwifruit) genome highlights the challenges associated with draft genomes and gene prediction in plants.</title>
        <authorList>
            <person name="Pilkington S."/>
            <person name="Crowhurst R."/>
            <person name="Hilario E."/>
            <person name="Nardozza S."/>
            <person name="Fraser L."/>
            <person name="Peng Y."/>
            <person name="Gunaseelan K."/>
            <person name="Simpson R."/>
            <person name="Tahir J."/>
            <person name="Deroles S."/>
            <person name="Templeton K."/>
            <person name="Luo Z."/>
            <person name="Davy M."/>
            <person name="Cheng C."/>
            <person name="Mcneilage M."/>
            <person name="Scaglione D."/>
            <person name="Liu Y."/>
            <person name="Zhang Q."/>
            <person name="Datson P."/>
            <person name="De Silva N."/>
            <person name="Gardiner S."/>
            <person name="Bassett H."/>
            <person name="Chagne D."/>
            <person name="Mccallum J."/>
            <person name="Dzierzon H."/>
            <person name="Deng C."/>
            <person name="Wang Y.-Y."/>
            <person name="Barron N."/>
            <person name="Manako K."/>
            <person name="Bowen J."/>
            <person name="Foster T."/>
            <person name="Erridge Z."/>
            <person name="Tiffin H."/>
            <person name="Waite C."/>
            <person name="Davies K."/>
            <person name="Grierson E."/>
            <person name="Laing W."/>
            <person name="Kirk R."/>
            <person name="Chen X."/>
            <person name="Wood M."/>
            <person name="Montefiori M."/>
            <person name="Brummell D."/>
            <person name="Schwinn K."/>
            <person name="Catanach A."/>
            <person name="Fullerton C."/>
            <person name="Li D."/>
            <person name="Meiyalaghan S."/>
            <person name="Nieuwenhuizen N."/>
            <person name="Read N."/>
            <person name="Prakash R."/>
            <person name="Hunter D."/>
            <person name="Zhang H."/>
            <person name="Mckenzie M."/>
            <person name="Knabel M."/>
            <person name="Harris A."/>
            <person name="Allan A."/>
            <person name="Chen A."/>
            <person name="Janssen B."/>
            <person name="Plunkett B."/>
            <person name="Dwamena C."/>
            <person name="Voogd C."/>
            <person name="Leif D."/>
            <person name="Lafferty D."/>
            <person name="Souleyre E."/>
            <person name="Varkonyi-Gasic E."/>
            <person name="Gambi F."/>
            <person name="Hanley J."/>
            <person name="Yao J.-L."/>
            <person name="Cheung J."/>
            <person name="David K."/>
            <person name="Warren B."/>
            <person name="Marsh K."/>
            <person name="Snowden K."/>
            <person name="Lin-Wang K."/>
            <person name="Brian L."/>
            <person name="Martinez-Sanchez M."/>
            <person name="Wang M."/>
            <person name="Ileperuma N."/>
            <person name="Macnee N."/>
            <person name="Campin R."/>
            <person name="Mcatee P."/>
            <person name="Drummond R."/>
            <person name="Espley R."/>
            <person name="Ireland H."/>
            <person name="Wu R."/>
            <person name="Atkinson R."/>
            <person name="Karunairetnam S."/>
            <person name="Bulley S."/>
            <person name="Chunkath S."/>
            <person name="Hanley Z."/>
            <person name="Storey R."/>
            <person name="Thrimawithana A."/>
            <person name="Thomson S."/>
            <person name="David C."/>
            <person name="Testolin R."/>
        </authorList>
    </citation>
    <scope>NUCLEOTIDE SEQUENCE [LARGE SCALE GENOMIC DNA]</scope>
    <source>
        <strain evidence="8">cv. Red5</strain>
        <tissue evidence="7">Young leaf</tissue>
    </source>
</reference>
<dbReference type="InterPro" id="IPR015797">
    <property type="entry name" value="NUDIX_hydrolase-like_dom_sf"/>
</dbReference>
<dbReference type="AlphaFoldDB" id="A0A2R6R463"/>
<evidence type="ECO:0000256" key="4">
    <source>
        <dbReference type="ARBA" id="ARBA00022884"/>
    </source>
</evidence>
<dbReference type="PANTHER" id="PTHR13047">
    <property type="entry name" value="PRE-MRNA CLEAVAGE FACTOR IM, 25KD SUBUNIT"/>
    <property type="match status" value="1"/>
</dbReference>
<gene>
    <name evidence="7" type="ORF">CEY00_Acc09830</name>
</gene>
<dbReference type="STRING" id="1590841.A0A2R6R463"/>
<comment type="similarity">
    <text evidence="2">Belongs to the Nudix hydrolase family. CPSF5 subfamily.</text>
</comment>
<dbReference type="InParanoid" id="A0A2R6R463"/>
<dbReference type="Pfam" id="PF13869">
    <property type="entry name" value="NUDIX_2"/>
    <property type="match status" value="1"/>
</dbReference>
<accession>A0A2R6R463</accession>
<dbReference type="Gene3D" id="3.90.79.10">
    <property type="entry name" value="Nucleoside Triphosphate Pyrophosphohydrolase"/>
    <property type="match status" value="1"/>
</dbReference>
<proteinExistence type="inferred from homology"/>
<keyword evidence="5" id="KW-0539">Nucleus</keyword>
<comment type="function">
    <text evidence="6">Component of the cleavage factor Im (CFIm) complex that plays a key role in pre-mRNA 3'-processing. Involved in association with CPSF6 or CPSF7 in pre-MRNA 3'-end poly(A) site cleavage and poly(A) addition. NUDT21/CPSF5 binds to cleavage and polyadenylation RNA substrates. The homodimer mediates simultaneous sequence-specific recognition of two 5'-UGUA-3' elements within the pre-mRNA. Binds to, but does not hydrolyze mono- and di-adenosine nucleotides. May have a role in mRNA export.</text>
</comment>
<evidence type="ECO:0000256" key="5">
    <source>
        <dbReference type="ARBA" id="ARBA00023242"/>
    </source>
</evidence>
<dbReference type="SUPFAM" id="SSF55811">
    <property type="entry name" value="Nudix"/>
    <property type="match status" value="1"/>
</dbReference>
<dbReference type="GO" id="GO:0005849">
    <property type="term" value="C:mRNA cleavage factor complex"/>
    <property type="evidence" value="ECO:0007669"/>
    <property type="project" value="InterPro"/>
</dbReference>
<dbReference type="FunFam" id="3.90.79.10:FF:000020">
    <property type="entry name" value="Pre-mRNA cleavage factor Im subunit 2"/>
    <property type="match status" value="1"/>
</dbReference>
<evidence type="ECO:0000313" key="7">
    <source>
        <dbReference type="EMBL" id="PSS20790.1"/>
    </source>
</evidence>
<dbReference type="GO" id="GO:0003729">
    <property type="term" value="F:mRNA binding"/>
    <property type="evidence" value="ECO:0007669"/>
    <property type="project" value="InterPro"/>
</dbReference>
<dbReference type="Proteomes" id="UP000241394">
    <property type="component" value="Chromosome LG9"/>
</dbReference>
<keyword evidence="8" id="KW-1185">Reference proteome</keyword>
<name>A0A2R6R463_ACTCC</name>
<dbReference type="OrthoDB" id="277288at2759"/>
<evidence type="ECO:0000313" key="8">
    <source>
        <dbReference type="Proteomes" id="UP000241394"/>
    </source>
</evidence>
<sequence length="197" mass="22089">MGDGTALRRWMAISVAATVAVTCWIFTHSTAIISAPNKPPLSTTRLSPIASIVELFKHPHVLLLQIHNCVFKLPGGRLRPGESDIDGLKRKLVRKLSVNEEGSGLDWEVRESLGMWWRSDFENLLYPYLAPNVKKPKECIKLFLVKLPASQSFIVPRNLKLLAVLLCQIHEDHKTYGPIISGVPQLLSKFSFNVIEP</sequence>
<dbReference type="EMBL" id="NKQK01000009">
    <property type="protein sequence ID" value="PSS20790.1"/>
    <property type="molecule type" value="Genomic_DNA"/>
</dbReference>
<evidence type="ECO:0000256" key="1">
    <source>
        <dbReference type="ARBA" id="ARBA00004123"/>
    </source>
</evidence>
<evidence type="ECO:0000256" key="6">
    <source>
        <dbReference type="ARBA" id="ARBA00054854"/>
    </source>
</evidence>
<evidence type="ECO:0000256" key="3">
    <source>
        <dbReference type="ARBA" id="ARBA00022664"/>
    </source>
</evidence>
<keyword evidence="3" id="KW-0507">mRNA processing</keyword>
<reference evidence="8" key="2">
    <citation type="journal article" date="2018" name="BMC Genomics">
        <title>A manually annotated Actinidia chinensis var. chinensis (kiwifruit) genome highlights the challenges associated with draft genomes and gene prediction in plants.</title>
        <authorList>
            <person name="Pilkington S.M."/>
            <person name="Crowhurst R."/>
            <person name="Hilario E."/>
            <person name="Nardozza S."/>
            <person name="Fraser L."/>
            <person name="Peng Y."/>
            <person name="Gunaseelan K."/>
            <person name="Simpson R."/>
            <person name="Tahir J."/>
            <person name="Deroles S.C."/>
            <person name="Templeton K."/>
            <person name="Luo Z."/>
            <person name="Davy M."/>
            <person name="Cheng C."/>
            <person name="McNeilage M."/>
            <person name="Scaglione D."/>
            <person name="Liu Y."/>
            <person name="Zhang Q."/>
            <person name="Datson P."/>
            <person name="De Silva N."/>
            <person name="Gardiner S.E."/>
            <person name="Bassett H."/>
            <person name="Chagne D."/>
            <person name="McCallum J."/>
            <person name="Dzierzon H."/>
            <person name="Deng C."/>
            <person name="Wang Y.Y."/>
            <person name="Barron L."/>
            <person name="Manako K."/>
            <person name="Bowen J."/>
            <person name="Foster T.M."/>
            <person name="Erridge Z.A."/>
            <person name="Tiffin H."/>
            <person name="Waite C.N."/>
            <person name="Davies K.M."/>
            <person name="Grierson E.P."/>
            <person name="Laing W.A."/>
            <person name="Kirk R."/>
            <person name="Chen X."/>
            <person name="Wood M."/>
            <person name="Montefiori M."/>
            <person name="Brummell D.A."/>
            <person name="Schwinn K.E."/>
            <person name="Catanach A."/>
            <person name="Fullerton C."/>
            <person name="Li D."/>
            <person name="Meiyalaghan S."/>
            <person name="Nieuwenhuizen N."/>
            <person name="Read N."/>
            <person name="Prakash R."/>
            <person name="Hunter D."/>
            <person name="Zhang H."/>
            <person name="McKenzie M."/>
            <person name="Knabel M."/>
            <person name="Harris A."/>
            <person name="Allan A.C."/>
            <person name="Gleave A."/>
            <person name="Chen A."/>
            <person name="Janssen B.J."/>
            <person name="Plunkett B."/>
            <person name="Ampomah-Dwamena C."/>
            <person name="Voogd C."/>
            <person name="Leif D."/>
            <person name="Lafferty D."/>
            <person name="Souleyre E.J.F."/>
            <person name="Varkonyi-Gasic E."/>
            <person name="Gambi F."/>
            <person name="Hanley J."/>
            <person name="Yao J.L."/>
            <person name="Cheung J."/>
            <person name="David K.M."/>
            <person name="Warren B."/>
            <person name="Marsh K."/>
            <person name="Snowden K.C."/>
            <person name="Lin-Wang K."/>
            <person name="Brian L."/>
            <person name="Martinez-Sanchez M."/>
            <person name="Wang M."/>
            <person name="Ileperuma N."/>
            <person name="Macnee N."/>
            <person name="Campin R."/>
            <person name="McAtee P."/>
            <person name="Drummond R.S.M."/>
            <person name="Espley R.V."/>
            <person name="Ireland H.S."/>
            <person name="Wu R."/>
            <person name="Atkinson R.G."/>
            <person name="Karunairetnam S."/>
            <person name="Bulley S."/>
            <person name="Chunkath S."/>
            <person name="Hanley Z."/>
            <person name="Storey R."/>
            <person name="Thrimawithana A.H."/>
            <person name="Thomson S."/>
            <person name="David C."/>
            <person name="Testolin R."/>
            <person name="Huang H."/>
            <person name="Hellens R.P."/>
            <person name="Schaffer R.J."/>
        </authorList>
    </citation>
    <scope>NUCLEOTIDE SEQUENCE [LARGE SCALE GENOMIC DNA]</scope>
    <source>
        <strain evidence="8">cv. Red5</strain>
    </source>
</reference>
<comment type="caution">
    <text evidence="7">The sequence shown here is derived from an EMBL/GenBank/DDBJ whole genome shotgun (WGS) entry which is preliminary data.</text>
</comment>
<organism evidence="7 8">
    <name type="scientific">Actinidia chinensis var. chinensis</name>
    <name type="common">Chinese soft-hair kiwi</name>
    <dbReference type="NCBI Taxonomy" id="1590841"/>
    <lineage>
        <taxon>Eukaryota</taxon>
        <taxon>Viridiplantae</taxon>
        <taxon>Streptophyta</taxon>
        <taxon>Embryophyta</taxon>
        <taxon>Tracheophyta</taxon>
        <taxon>Spermatophyta</taxon>
        <taxon>Magnoliopsida</taxon>
        <taxon>eudicotyledons</taxon>
        <taxon>Gunneridae</taxon>
        <taxon>Pentapetalae</taxon>
        <taxon>asterids</taxon>
        <taxon>Ericales</taxon>
        <taxon>Actinidiaceae</taxon>
        <taxon>Actinidia</taxon>
    </lineage>
</organism>
<comment type="subcellular location">
    <subcellularLocation>
        <location evidence="1">Nucleus</location>
    </subcellularLocation>
</comment>
<protein>
    <submittedName>
        <fullName evidence="7">Cleavage/polyadenylation specificity factor subunit 5 protein</fullName>
    </submittedName>
</protein>
<dbReference type="InterPro" id="IPR016706">
    <property type="entry name" value="Cleav_polyA_spec_factor_su5"/>
</dbReference>
<evidence type="ECO:0000256" key="2">
    <source>
        <dbReference type="ARBA" id="ARBA00009710"/>
    </source>
</evidence>
<dbReference type="GO" id="GO:0031124">
    <property type="term" value="P:mRNA 3'-end processing"/>
    <property type="evidence" value="ECO:0007669"/>
    <property type="project" value="InterPro"/>
</dbReference>
<keyword evidence="4" id="KW-0694">RNA-binding</keyword>